<dbReference type="AlphaFoldDB" id="A0AA36NBQ1"/>
<protein>
    <recommendedName>
        <fullName evidence="4">C3H1-type domain-containing protein</fullName>
    </recommendedName>
</protein>
<accession>A0AA36NBQ1</accession>
<reference evidence="2" key="1">
    <citation type="submission" date="2023-08" db="EMBL/GenBank/DDBJ databases">
        <authorList>
            <person name="Chen Y."/>
            <person name="Shah S."/>
            <person name="Dougan E. K."/>
            <person name="Thang M."/>
            <person name="Chan C."/>
        </authorList>
    </citation>
    <scope>NUCLEOTIDE SEQUENCE</scope>
</reference>
<evidence type="ECO:0008006" key="4">
    <source>
        <dbReference type="Google" id="ProtNLM"/>
    </source>
</evidence>
<gene>
    <name evidence="2" type="ORF">EVOR1521_LOCUS23531</name>
</gene>
<evidence type="ECO:0000313" key="3">
    <source>
        <dbReference type="Proteomes" id="UP001178507"/>
    </source>
</evidence>
<proteinExistence type="predicted"/>
<evidence type="ECO:0000256" key="1">
    <source>
        <dbReference type="SAM" id="MobiDB-lite"/>
    </source>
</evidence>
<evidence type="ECO:0000313" key="2">
    <source>
        <dbReference type="EMBL" id="CAJ1400114.1"/>
    </source>
</evidence>
<feature type="region of interest" description="Disordered" evidence="1">
    <location>
        <begin position="78"/>
        <end position="107"/>
    </location>
</feature>
<name>A0AA36NBQ1_9DINO</name>
<organism evidence="2 3">
    <name type="scientific">Effrenium voratum</name>
    <dbReference type="NCBI Taxonomy" id="2562239"/>
    <lineage>
        <taxon>Eukaryota</taxon>
        <taxon>Sar</taxon>
        <taxon>Alveolata</taxon>
        <taxon>Dinophyceae</taxon>
        <taxon>Suessiales</taxon>
        <taxon>Symbiodiniaceae</taxon>
        <taxon>Effrenium</taxon>
    </lineage>
</organism>
<feature type="compositionally biased region" description="Acidic residues" evidence="1">
    <location>
        <begin position="83"/>
        <end position="98"/>
    </location>
</feature>
<keyword evidence="3" id="KW-1185">Reference proteome</keyword>
<sequence>MADANTIDLDSLSLQELHEANRCRPCLFFTRKEDGCWKGDACDHCHICTSQQAKVRRNRITWQGRKLRRQKECVAKAEKLKEEEEEGQEEEDDDEEEAEAHAELGGHRGEDCQVRVYTFWL</sequence>
<dbReference type="EMBL" id="CAUJNA010003360">
    <property type="protein sequence ID" value="CAJ1400114.1"/>
    <property type="molecule type" value="Genomic_DNA"/>
</dbReference>
<comment type="caution">
    <text evidence="2">The sequence shown here is derived from an EMBL/GenBank/DDBJ whole genome shotgun (WGS) entry which is preliminary data.</text>
</comment>
<dbReference type="Proteomes" id="UP001178507">
    <property type="component" value="Unassembled WGS sequence"/>
</dbReference>